<accession>A0ACC0IXS8</accession>
<dbReference type="Proteomes" id="UP001060215">
    <property type="component" value="Chromosome 1"/>
</dbReference>
<organism evidence="1 2">
    <name type="scientific">Camellia lanceoleosa</name>
    <dbReference type="NCBI Taxonomy" id="1840588"/>
    <lineage>
        <taxon>Eukaryota</taxon>
        <taxon>Viridiplantae</taxon>
        <taxon>Streptophyta</taxon>
        <taxon>Embryophyta</taxon>
        <taxon>Tracheophyta</taxon>
        <taxon>Spermatophyta</taxon>
        <taxon>Magnoliopsida</taxon>
        <taxon>eudicotyledons</taxon>
        <taxon>Gunneridae</taxon>
        <taxon>Pentapetalae</taxon>
        <taxon>asterids</taxon>
        <taxon>Ericales</taxon>
        <taxon>Theaceae</taxon>
        <taxon>Camellia</taxon>
    </lineage>
</organism>
<reference evidence="1 2" key="1">
    <citation type="journal article" date="2022" name="Plant J.">
        <title>Chromosome-level genome of Camellia lanceoleosa provides a valuable resource for understanding genome evolution and self-incompatibility.</title>
        <authorList>
            <person name="Gong W."/>
            <person name="Xiao S."/>
            <person name="Wang L."/>
            <person name="Liao Z."/>
            <person name="Chang Y."/>
            <person name="Mo W."/>
            <person name="Hu G."/>
            <person name="Li W."/>
            <person name="Zhao G."/>
            <person name="Zhu H."/>
            <person name="Hu X."/>
            <person name="Ji K."/>
            <person name="Xiang X."/>
            <person name="Song Q."/>
            <person name="Yuan D."/>
            <person name="Jin S."/>
            <person name="Zhang L."/>
        </authorList>
    </citation>
    <scope>NUCLEOTIDE SEQUENCE [LARGE SCALE GENOMIC DNA]</scope>
    <source>
        <strain evidence="1">SQ_2022a</strain>
    </source>
</reference>
<keyword evidence="2" id="KW-1185">Reference proteome</keyword>
<name>A0ACC0IXS8_9ERIC</name>
<gene>
    <name evidence="1" type="ORF">LOK49_LG01G01886</name>
</gene>
<comment type="caution">
    <text evidence="1">The sequence shown here is derived from an EMBL/GenBank/DDBJ whole genome shotgun (WGS) entry which is preliminary data.</text>
</comment>
<evidence type="ECO:0000313" key="1">
    <source>
        <dbReference type="EMBL" id="KAI8030719.1"/>
    </source>
</evidence>
<protein>
    <submittedName>
        <fullName evidence="1">Uncharacterized protein</fullName>
    </submittedName>
</protein>
<evidence type="ECO:0000313" key="2">
    <source>
        <dbReference type="Proteomes" id="UP001060215"/>
    </source>
</evidence>
<proteinExistence type="predicted"/>
<dbReference type="EMBL" id="CM045758">
    <property type="protein sequence ID" value="KAI8030719.1"/>
    <property type="molecule type" value="Genomic_DNA"/>
</dbReference>
<sequence>MDFHSLTRRELQALCKKNKIPANITNIAMADALKALEIVEGMEELLKPCKSETVQSSVESPEKTVKTSPGVPPRTGCRTSTRRKAIQKEPESSQILTRTSRRTRRTITGDVENAMFDVPTTPAMPSSRKIAPVASTRRKMETQLNEEAENEKNVPEMPKGTITRRRATGASARQKTETKKYQKEETSVLKVCSTRRTMRLSEKKMMELELNDNDKEMSKDEERIVKEDSDDFGKALEEVQEMHQQTISDDVLVKTDDLEALSDKKFDLLPENVSELEDNVQECIVDNQEIDDVKAKPQQISELFHESDENKDDDDDSQTKSGMGCENYGESVILSGEKDDISDKEGCDDSGFDTLLSDTENPTDCLVPENVEGLNADIDLGLKDSADVLSSGSVGVGVGVGGDAIDPVIAPLQSSVLQETNHLSSEEAVVDEDLVSEDSAKTESDVLSTWIVSDAAEAQKDEDVESQNLASKESECNPELNDGQDLYLELATKELSDEKAPCDDAETDLEAHGVQDLESNLIGEDKVLGDDAKVEFDHPEHSIVSKQLENEEPDQLDIESSNEDELDSDKSSIIVSAVLVAIDAQINFDHPEHSIDSKQLENEHHPTPETVHCGEEPDQLFIEPSKEDESDSEESDSEESATVESAVQVAIDPSVEENMMFSANPISSHPVISENNIIEQLAGQESIDFVNLVASADPSTLSCPTSLTPMKKSSTKTPTTNRKINSLLDDDKDKENIDKSGNKLDLTKEKPKKDKKELINEKSLRQLRKIFKEKLRINEEKNVAKAGRVRPALQTLSENRLAATETEDKN</sequence>